<keyword evidence="4" id="KW-0863">Zinc-finger</keyword>
<evidence type="ECO:0000313" key="9">
    <source>
        <dbReference type="Proteomes" id="UP001629113"/>
    </source>
</evidence>
<dbReference type="Pfam" id="PF04082">
    <property type="entry name" value="Fungal_trans"/>
    <property type="match status" value="1"/>
</dbReference>
<evidence type="ECO:0000256" key="1">
    <source>
        <dbReference type="ARBA" id="ARBA00004123"/>
    </source>
</evidence>
<evidence type="ECO:0000256" key="2">
    <source>
        <dbReference type="ARBA" id="ARBA00022723"/>
    </source>
</evidence>
<evidence type="ECO:0000313" key="8">
    <source>
        <dbReference type="EMBL" id="KAL3423932.1"/>
    </source>
</evidence>
<dbReference type="Proteomes" id="UP001629113">
    <property type="component" value="Unassembled WGS sequence"/>
</dbReference>
<dbReference type="PANTHER" id="PTHR40626">
    <property type="entry name" value="MIP31509P"/>
    <property type="match status" value="1"/>
</dbReference>
<gene>
    <name evidence="8" type="ORF">PVAG01_05679</name>
</gene>
<evidence type="ECO:0000256" key="6">
    <source>
        <dbReference type="ARBA" id="ARBA00023242"/>
    </source>
</evidence>
<keyword evidence="9" id="KW-1185">Reference proteome</keyword>
<evidence type="ECO:0000256" key="5">
    <source>
        <dbReference type="ARBA" id="ARBA00022833"/>
    </source>
</evidence>
<evidence type="ECO:0000259" key="7">
    <source>
        <dbReference type="Pfam" id="PF04082"/>
    </source>
</evidence>
<organism evidence="8 9">
    <name type="scientific">Phlyctema vagabunda</name>
    <dbReference type="NCBI Taxonomy" id="108571"/>
    <lineage>
        <taxon>Eukaryota</taxon>
        <taxon>Fungi</taxon>
        <taxon>Dikarya</taxon>
        <taxon>Ascomycota</taxon>
        <taxon>Pezizomycotina</taxon>
        <taxon>Leotiomycetes</taxon>
        <taxon>Helotiales</taxon>
        <taxon>Dermateaceae</taxon>
        <taxon>Phlyctema</taxon>
    </lineage>
</organism>
<evidence type="ECO:0000256" key="4">
    <source>
        <dbReference type="ARBA" id="ARBA00022771"/>
    </source>
</evidence>
<keyword evidence="5" id="KW-0862">Zinc</keyword>
<protein>
    <recommendedName>
        <fullName evidence="7">Xylanolytic transcriptional activator regulatory domain-containing protein</fullName>
    </recommendedName>
</protein>
<name>A0ABR4PKR5_9HELO</name>
<reference evidence="8 9" key="1">
    <citation type="submission" date="2024-06" db="EMBL/GenBank/DDBJ databases">
        <title>Complete genome of Phlyctema vagabunda strain 19-DSS-EL-015.</title>
        <authorList>
            <person name="Fiorenzani C."/>
        </authorList>
    </citation>
    <scope>NUCLEOTIDE SEQUENCE [LARGE SCALE GENOMIC DNA]</scope>
    <source>
        <strain evidence="8 9">19-DSS-EL-015</strain>
    </source>
</reference>
<keyword evidence="2" id="KW-0479">Metal-binding</keyword>
<keyword evidence="6" id="KW-0539">Nucleus</keyword>
<keyword evidence="3" id="KW-0677">Repeat</keyword>
<proteinExistence type="predicted"/>
<dbReference type="InterPro" id="IPR007219">
    <property type="entry name" value="XnlR_reg_dom"/>
</dbReference>
<dbReference type="PANTHER" id="PTHR40626:SF1">
    <property type="entry name" value="TRANSCRIPTION FACTOR WITH C2H2 AND ZN(2)-CYS(6) DNA BINDING DOMAIN (EUROFUNG)"/>
    <property type="match status" value="1"/>
</dbReference>
<feature type="domain" description="Xylanolytic transcriptional activator regulatory" evidence="7">
    <location>
        <begin position="73"/>
        <end position="296"/>
    </location>
</feature>
<dbReference type="EMBL" id="JBFCZG010000004">
    <property type="protein sequence ID" value="KAL3423932.1"/>
    <property type="molecule type" value="Genomic_DNA"/>
</dbReference>
<sequence>MEVDCNGLDDNPIPGTSDPLDELGISDEELQTQLSLLEVEIGQVAAAQPRIQNLFGTPSWAGFFAISSFRESMKIFFQKEQLLATIIHKPTFDPHRVDPALLLSIAVSGYTYLHCRQGGMAFSPFALALREIGEHYIFRRVEQLPGSTAALAMSGRVLEICQAAYIIETLQFSVKDAETRQHLITKSHPMLVDAMRNLKMTGSRHQSPASESEWHTFVYRESCIRLLHWVFINDAWFTLFSNHPPAMTFFDVSGHLPCGDVLWNADSPASFDTLRFQQDFSTGLPCLKSLISGLLEDEWIGGTMASYQQLDIKHFLIMILAFEHLIFHHHSLTIAQNGSSVLLRGLDRWSQLWDDALGRLSADERNALGLVKYSTELAFLFRRIIELGRAEDGKELEYLQRRVTYDTGVLHHFIRQCTTRLV</sequence>
<comment type="caution">
    <text evidence="8">The sequence shown here is derived from an EMBL/GenBank/DDBJ whole genome shotgun (WGS) entry which is preliminary data.</text>
</comment>
<dbReference type="InterPro" id="IPR051059">
    <property type="entry name" value="VerF-like"/>
</dbReference>
<evidence type="ECO:0000256" key="3">
    <source>
        <dbReference type="ARBA" id="ARBA00022737"/>
    </source>
</evidence>
<accession>A0ABR4PKR5</accession>
<comment type="subcellular location">
    <subcellularLocation>
        <location evidence="1">Nucleus</location>
    </subcellularLocation>
</comment>